<dbReference type="SUPFAM" id="SSF52540">
    <property type="entry name" value="P-loop containing nucleoside triphosphate hydrolases"/>
    <property type="match status" value="1"/>
</dbReference>
<dbReference type="InterPro" id="IPR003593">
    <property type="entry name" value="AAA+_ATPase"/>
</dbReference>
<evidence type="ECO:0000256" key="5">
    <source>
        <dbReference type="ARBA" id="ARBA00022840"/>
    </source>
</evidence>
<dbReference type="RefSeq" id="WP_114442637.1">
    <property type="nucleotide sequence ID" value="NZ_QOZG01000015.1"/>
</dbReference>
<dbReference type="InterPro" id="IPR013611">
    <property type="entry name" value="Transp-assoc_OB_typ2"/>
</dbReference>
<feature type="domain" description="ABC transporter" evidence="6">
    <location>
        <begin position="5"/>
        <end position="236"/>
    </location>
</feature>
<evidence type="ECO:0000313" key="7">
    <source>
        <dbReference type="EMBL" id="RCS21769.1"/>
    </source>
</evidence>
<dbReference type="AlphaFoldDB" id="A0A368JX87"/>
<proteinExistence type="inferred from homology"/>
<protein>
    <submittedName>
        <fullName evidence="7">ABC transporter ATP-binding protein</fullName>
    </submittedName>
</protein>
<keyword evidence="3" id="KW-0813">Transport</keyword>
<dbReference type="PANTHER" id="PTHR42781:SF4">
    <property type="entry name" value="SPERMIDINE_PUTRESCINE IMPORT ATP-BINDING PROTEIN POTA"/>
    <property type="match status" value="1"/>
</dbReference>
<organism evidence="7 8">
    <name type="scientific">Phyllobacterium salinisoli</name>
    <dbReference type="NCBI Taxonomy" id="1899321"/>
    <lineage>
        <taxon>Bacteria</taxon>
        <taxon>Pseudomonadati</taxon>
        <taxon>Pseudomonadota</taxon>
        <taxon>Alphaproteobacteria</taxon>
        <taxon>Hyphomicrobiales</taxon>
        <taxon>Phyllobacteriaceae</taxon>
        <taxon>Phyllobacterium</taxon>
    </lineage>
</organism>
<evidence type="ECO:0000313" key="8">
    <source>
        <dbReference type="Proteomes" id="UP000253420"/>
    </source>
</evidence>
<dbReference type="Proteomes" id="UP000253420">
    <property type="component" value="Unassembled WGS sequence"/>
</dbReference>
<dbReference type="InterPro" id="IPR003439">
    <property type="entry name" value="ABC_transporter-like_ATP-bd"/>
</dbReference>
<dbReference type="FunFam" id="3.40.50.300:FF:000042">
    <property type="entry name" value="Maltose/maltodextrin ABC transporter, ATP-binding protein"/>
    <property type="match status" value="1"/>
</dbReference>
<dbReference type="PROSITE" id="PS50893">
    <property type="entry name" value="ABC_TRANSPORTER_2"/>
    <property type="match status" value="1"/>
</dbReference>
<dbReference type="InterPro" id="IPR017871">
    <property type="entry name" value="ABC_transporter-like_CS"/>
</dbReference>
<dbReference type="OrthoDB" id="9802264at2"/>
<evidence type="ECO:0000256" key="4">
    <source>
        <dbReference type="ARBA" id="ARBA00022741"/>
    </source>
</evidence>
<dbReference type="InterPro" id="IPR050093">
    <property type="entry name" value="ABC_SmlMolc_Importer"/>
</dbReference>
<reference evidence="7 8" key="1">
    <citation type="submission" date="2018-07" db="EMBL/GenBank/DDBJ databases">
        <title>The draft genome of Phyllobacterium salinisoli.</title>
        <authorList>
            <person name="Liu L."/>
            <person name="Li L."/>
            <person name="Zhang X."/>
            <person name="Liang L."/>
        </authorList>
    </citation>
    <scope>NUCLEOTIDE SEQUENCE [LARGE SCALE GENOMIC DNA]</scope>
    <source>
        <strain evidence="7 8">LLAN61</strain>
    </source>
</reference>
<keyword evidence="5 7" id="KW-0067">ATP-binding</keyword>
<gene>
    <name evidence="7" type="ORF">DUT91_22120</name>
</gene>
<dbReference type="EMBL" id="QOZG01000015">
    <property type="protein sequence ID" value="RCS21769.1"/>
    <property type="molecule type" value="Genomic_DNA"/>
</dbReference>
<dbReference type="SMART" id="SM00382">
    <property type="entry name" value="AAA"/>
    <property type="match status" value="1"/>
</dbReference>
<comment type="similarity">
    <text evidence="2">Belongs to the ABC transporter superfamily.</text>
</comment>
<dbReference type="InterPro" id="IPR027417">
    <property type="entry name" value="P-loop_NTPase"/>
</dbReference>
<dbReference type="Pfam" id="PF00005">
    <property type="entry name" value="ABC_tran"/>
    <property type="match status" value="1"/>
</dbReference>
<name>A0A368JX87_9HYPH</name>
<dbReference type="GO" id="GO:0043190">
    <property type="term" value="C:ATP-binding cassette (ABC) transporter complex"/>
    <property type="evidence" value="ECO:0007669"/>
    <property type="project" value="InterPro"/>
</dbReference>
<dbReference type="PANTHER" id="PTHR42781">
    <property type="entry name" value="SPERMIDINE/PUTRESCINE IMPORT ATP-BINDING PROTEIN POTA"/>
    <property type="match status" value="1"/>
</dbReference>
<dbReference type="Gene3D" id="3.40.50.300">
    <property type="entry name" value="P-loop containing nucleotide triphosphate hydrolases"/>
    <property type="match status" value="1"/>
</dbReference>
<sequence length="372" mass="40385">MSYDLELIDVGKVYDNGTTAVSEFSLAITRGEFIAFLGPSGCGKTTTLRMIAGFESITSGDMMIKGVRMNDIPPQHRPTSTIFQNYALFPHMSVRRNIGYGLEVKGMSKAERDAKVDRIIATLGLEDIAERKPEKLSGGQRQRIALARGLVVEPDILLLDEPLGALDANLRKAIQSELKLLQKTLNVTFIFVTHAQSEALALSDRVVVMNQGRVEQISPPHQLYTRPDTPFVAQFIGRNTIFSGAIDDRQGDVARISTLAGTLCGRWNGQGGGCIRGGRVNLVVPAEAIEVHAGEGTAREEIALRYDGNLIDAKLTGFAVVGHVSHLTATLDDGRQVSLEAHIDKYQPGRFAVGSRIVLSWNPTEATVIPAP</sequence>
<dbReference type="GO" id="GO:0016887">
    <property type="term" value="F:ATP hydrolysis activity"/>
    <property type="evidence" value="ECO:0007669"/>
    <property type="project" value="InterPro"/>
</dbReference>
<evidence type="ECO:0000259" key="6">
    <source>
        <dbReference type="PROSITE" id="PS50893"/>
    </source>
</evidence>
<dbReference type="PROSITE" id="PS00211">
    <property type="entry name" value="ABC_TRANSPORTER_1"/>
    <property type="match status" value="1"/>
</dbReference>
<dbReference type="GO" id="GO:0005524">
    <property type="term" value="F:ATP binding"/>
    <property type="evidence" value="ECO:0007669"/>
    <property type="project" value="UniProtKB-KW"/>
</dbReference>
<keyword evidence="4" id="KW-0547">Nucleotide-binding</keyword>
<comment type="caution">
    <text evidence="7">The sequence shown here is derived from an EMBL/GenBank/DDBJ whole genome shotgun (WGS) entry which is preliminary data.</text>
</comment>
<evidence type="ECO:0000256" key="2">
    <source>
        <dbReference type="ARBA" id="ARBA00005417"/>
    </source>
</evidence>
<comment type="subcellular location">
    <subcellularLocation>
        <location evidence="1">Cell inner membrane</location>
        <topology evidence="1">Peripheral membrane protein</topology>
    </subcellularLocation>
</comment>
<dbReference type="GO" id="GO:0140359">
    <property type="term" value="F:ABC-type transporter activity"/>
    <property type="evidence" value="ECO:0007669"/>
    <property type="project" value="UniProtKB-ARBA"/>
</dbReference>
<keyword evidence="8" id="KW-1185">Reference proteome</keyword>
<evidence type="ECO:0000256" key="1">
    <source>
        <dbReference type="ARBA" id="ARBA00004417"/>
    </source>
</evidence>
<evidence type="ECO:0000256" key="3">
    <source>
        <dbReference type="ARBA" id="ARBA00022448"/>
    </source>
</evidence>
<accession>A0A368JX87</accession>
<dbReference type="Pfam" id="PF08402">
    <property type="entry name" value="TOBE_2"/>
    <property type="match status" value="1"/>
</dbReference>